<protein>
    <submittedName>
        <fullName evidence="5">Glycosyltransferase family 4 protein</fullName>
        <ecNumber evidence="5">2.4.-.-</ecNumber>
    </submittedName>
</protein>
<gene>
    <name evidence="5" type="ORF">Q8A64_04735</name>
</gene>
<dbReference type="GO" id="GO:0016757">
    <property type="term" value="F:glycosyltransferase activity"/>
    <property type="evidence" value="ECO:0007669"/>
    <property type="project" value="UniProtKB-KW"/>
</dbReference>
<dbReference type="RefSeq" id="WP_338435648.1">
    <property type="nucleotide sequence ID" value="NZ_JAUYVH010000002.1"/>
</dbReference>
<organism evidence="5 6">
    <name type="scientific">Keguizhuia sedimenti</name>
    <dbReference type="NCBI Taxonomy" id="3064264"/>
    <lineage>
        <taxon>Bacteria</taxon>
        <taxon>Pseudomonadati</taxon>
        <taxon>Pseudomonadota</taxon>
        <taxon>Betaproteobacteria</taxon>
        <taxon>Burkholderiales</taxon>
        <taxon>Oxalobacteraceae</taxon>
        <taxon>Keguizhuia</taxon>
    </lineage>
</organism>
<proteinExistence type="predicted"/>
<evidence type="ECO:0000256" key="2">
    <source>
        <dbReference type="ARBA" id="ARBA00022679"/>
    </source>
</evidence>
<dbReference type="InterPro" id="IPR001296">
    <property type="entry name" value="Glyco_trans_1"/>
</dbReference>
<sequence length="362" mass="40655">MKALLFSQHFSEYVMTVASGFDEDEEIALIISKENYEAEIAGSVPVSPFPVHLVSMPGPRHVSAFLKSLYVFHRWLSKNRPEIVHFQEMPKGFTFLCWLLSHRSKRVLTIHDVTSHPGQDSNTSSRQEFIKNHMRKTADAIIVHGNNLYTQLAALNPDYSKKVSVIPHPSLRTLASINWKKPVDNRILFFGRIAKYKGLSYLLEASLILQQRHVPFLLVIAGQGEDLEANMPLLEKIEKKQVINRRIGPDEIEILFKQTDVVVLPYIEASQSGVAAYALGFGKPCVATDTGSLTEVVQDGHNGLICSPGNSRELADCLEKLLVDTDLLHHCAHNAYHMATESFSPKRIASQTFEAYKKILPI</sequence>
<dbReference type="PANTHER" id="PTHR12526">
    <property type="entry name" value="GLYCOSYLTRANSFERASE"/>
    <property type="match status" value="1"/>
</dbReference>
<dbReference type="Gene3D" id="3.40.50.2000">
    <property type="entry name" value="Glycogen Phosphorylase B"/>
    <property type="match status" value="2"/>
</dbReference>
<evidence type="ECO:0000256" key="1">
    <source>
        <dbReference type="ARBA" id="ARBA00022676"/>
    </source>
</evidence>
<dbReference type="EC" id="2.4.-.-" evidence="5"/>
<feature type="domain" description="Glycosyltransferase subfamily 4-like N-terminal" evidence="4">
    <location>
        <begin position="46"/>
        <end position="168"/>
    </location>
</feature>
<accession>A0ABU1BNN2</accession>
<keyword evidence="1 5" id="KW-0328">Glycosyltransferase</keyword>
<dbReference type="Pfam" id="PF13439">
    <property type="entry name" value="Glyco_transf_4"/>
    <property type="match status" value="1"/>
</dbReference>
<dbReference type="InterPro" id="IPR028098">
    <property type="entry name" value="Glyco_trans_4-like_N"/>
</dbReference>
<reference evidence="5 6" key="1">
    <citation type="submission" date="2023-08" db="EMBL/GenBank/DDBJ databases">
        <title>Oxalobacteraceae gen .nov., isolated from river sludge outside the plant.</title>
        <authorList>
            <person name="Zhao S.Y."/>
        </authorList>
    </citation>
    <scope>NUCLEOTIDE SEQUENCE [LARGE SCALE GENOMIC DNA]</scope>
    <source>
        <strain evidence="5 6">R-40</strain>
    </source>
</reference>
<dbReference type="SUPFAM" id="SSF53756">
    <property type="entry name" value="UDP-Glycosyltransferase/glycogen phosphorylase"/>
    <property type="match status" value="1"/>
</dbReference>
<evidence type="ECO:0000259" key="4">
    <source>
        <dbReference type="Pfam" id="PF13439"/>
    </source>
</evidence>
<name>A0ABU1BNN2_9BURK</name>
<dbReference type="Proteomes" id="UP001225596">
    <property type="component" value="Unassembled WGS sequence"/>
</dbReference>
<comment type="caution">
    <text evidence="5">The sequence shown here is derived from an EMBL/GenBank/DDBJ whole genome shotgun (WGS) entry which is preliminary data.</text>
</comment>
<dbReference type="PANTHER" id="PTHR12526:SF510">
    <property type="entry name" value="D-INOSITOL 3-PHOSPHATE GLYCOSYLTRANSFERASE"/>
    <property type="match status" value="1"/>
</dbReference>
<dbReference type="CDD" id="cd03801">
    <property type="entry name" value="GT4_PimA-like"/>
    <property type="match status" value="1"/>
</dbReference>
<evidence type="ECO:0000313" key="6">
    <source>
        <dbReference type="Proteomes" id="UP001225596"/>
    </source>
</evidence>
<evidence type="ECO:0000259" key="3">
    <source>
        <dbReference type="Pfam" id="PF00534"/>
    </source>
</evidence>
<keyword evidence="2 5" id="KW-0808">Transferase</keyword>
<dbReference type="EMBL" id="JAUYVH010000002">
    <property type="protein sequence ID" value="MDQ9169714.1"/>
    <property type="molecule type" value="Genomic_DNA"/>
</dbReference>
<evidence type="ECO:0000313" key="5">
    <source>
        <dbReference type="EMBL" id="MDQ9169714.1"/>
    </source>
</evidence>
<feature type="domain" description="Glycosyl transferase family 1" evidence="3">
    <location>
        <begin position="183"/>
        <end position="337"/>
    </location>
</feature>
<keyword evidence="6" id="KW-1185">Reference proteome</keyword>
<dbReference type="Pfam" id="PF00534">
    <property type="entry name" value="Glycos_transf_1"/>
    <property type="match status" value="1"/>
</dbReference>